<feature type="region of interest" description="Disordered" evidence="5">
    <location>
        <begin position="510"/>
        <end position="530"/>
    </location>
</feature>
<dbReference type="FunFam" id="3.40.720.10:FF:000047">
    <property type="entry name" value="Arylsulfatase"/>
    <property type="match status" value="1"/>
</dbReference>
<dbReference type="EMBL" id="SOCA01000001">
    <property type="protein sequence ID" value="TDU80934.1"/>
    <property type="molecule type" value="Genomic_DNA"/>
</dbReference>
<feature type="domain" description="Sulfatase N-terminal" evidence="7">
    <location>
        <begin position="24"/>
        <end position="406"/>
    </location>
</feature>
<protein>
    <submittedName>
        <fullName evidence="8">Arylsulfatase</fullName>
    </submittedName>
</protein>
<name>A0A4R7SPU1_9BACT</name>
<keyword evidence="9" id="KW-1185">Reference proteome</keyword>
<feature type="chain" id="PRO_5021023262" evidence="6">
    <location>
        <begin position="20"/>
        <end position="530"/>
    </location>
</feature>
<dbReference type="InterPro" id="IPR000917">
    <property type="entry name" value="Sulfatase_N"/>
</dbReference>
<dbReference type="RefSeq" id="WP_133792924.1">
    <property type="nucleotide sequence ID" value="NZ_SOCA01000001.1"/>
</dbReference>
<sequence>MKPASVLLSLLLSLQPSFAAPQQPNIVVILVDDMGFSDLGCYGSEIPTPNLDALGAGGVKFTQFYNTGRCCPTRASLLTGLYPHQAGVGHMTEDKGVPGYQGRLNDSCVTIAEVLKPAGYFTAMSGKWHVGQNLGVTPWGRGFDRSLNAAAGGFYFPESPKAKLFLNGEEIANEDARLPKNWYSTDLWTTFGLKFIDEALAEKKPFYLHLCHNAPHFPLQVPAEEIAKFRGRYKTGWGAVRDARYARQQKMGLIDQNWPKAPRPKEVQPWVNVSAEEKDRFDHLMATYAATVHRMDKAVGDLVSGLKDRGVFENTLILFMSDNGGNAEAGPMGKTDGDPSTAGSSWFCGMSWAFAENTPFRLFKHYNHEGGIATPLIAHWPQGITAKGEWRTQPGHLVDIMATCVEVGQASYPAAFKGKPVTPMEGKSLIPAFANHPIERSALYWEHEGNAAVRVGDLKLVRQGRESAWELYDLKTDRTEQQNLAAAQPEKVAELAANWDAWAVRAEVKPYPAREGKKKGRGKKKAAAKN</sequence>
<feature type="signal peptide" evidence="6">
    <location>
        <begin position="1"/>
        <end position="19"/>
    </location>
</feature>
<dbReference type="PANTHER" id="PTHR42693:SF53">
    <property type="entry name" value="ENDO-4-O-SULFATASE"/>
    <property type="match status" value="1"/>
</dbReference>
<evidence type="ECO:0000259" key="7">
    <source>
        <dbReference type="Pfam" id="PF00884"/>
    </source>
</evidence>
<accession>A0A4R7SPU1</accession>
<keyword evidence="4" id="KW-0106">Calcium</keyword>
<evidence type="ECO:0000256" key="4">
    <source>
        <dbReference type="ARBA" id="ARBA00022837"/>
    </source>
</evidence>
<dbReference type="Pfam" id="PF00884">
    <property type="entry name" value="Sulfatase"/>
    <property type="match status" value="1"/>
</dbReference>
<dbReference type="SUPFAM" id="SSF53649">
    <property type="entry name" value="Alkaline phosphatase-like"/>
    <property type="match status" value="1"/>
</dbReference>
<organism evidence="8 9">
    <name type="scientific">Prosthecobacter fusiformis</name>
    <dbReference type="NCBI Taxonomy" id="48464"/>
    <lineage>
        <taxon>Bacteria</taxon>
        <taxon>Pseudomonadati</taxon>
        <taxon>Verrucomicrobiota</taxon>
        <taxon>Verrucomicrobiia</taxon>
        <taxon>Verrucomicrobiales</taxon>
        <taxon>Verrucomicrobiaceae</taxon>
        <taxon>Prosthecobacter</taxon>
    </lineage>
</organism>
<dbReference type="InterPro" id="IPR024607">
    <property type="entry name" value="Sulfatase_CS"/>
</dbReference>
<evidence type="ECO:0000256" key="6">
    <source>
        <dbReference type="SAM" id="SignalP"/>
    </source>
</evidence>
<dbReference type="Gene3D" id="3.40.720.10">
    <property type="entry name" value="Alkaline Phosphatase, subunit A"/>
    <property type="match status" value="1"/>
</dbReference>
<dbReference type="InterPro" id="IPR017850">
    <property type="entry name" value="Alkaline_phosphatase_core_sf"/>
</dbReference>
<evidence type="ECO:0000256" key="2">
    <source>
        <dbReference type="ARBA" id="ARBA00022723"/>
    </source>
</evidence>
<evidence type="ECO:0000256" key="5">
    <source>
        <dbReference type="SAM" id="MobiDB-lite"/>
    </source>
</evidence>
<keyword evidence="2" id="KW-0479">Metal-binding</keyword>
<dbReference type="Gene3D" id="3.30.1120.10">
    <property type="match status" value="1"/>
</dbReference>
<dbReference type="PROSITE" id="PS00149">
    <property type="entry name" value="SULFATASE_2"/>
    <property type="match status" value="1"/>
</dbReference>
<gene>
    <name evidence="8" type="ORF">EI77_00236</name>
</gene>
<dbReference type="InterPro" id="IPR050738">
    <property type="entry name" value="Sulfatase"/>
</dbReference>
<reference evidence="8 9" key="1">
    <citation type="submission" date="2019-03" db="EMBL/GenBank/DDBJ databases">
        <title>Genomic Encyclopedia of Archaeal and Bacterial Type Strains, Phase II (KMG-II): from individual species to whole genera.</title>
        <authorList>
            <person name="Goeker M."/>
        </authorList>
    </citation>
    <scope>NUCLEOTIDE SEQUENCE [LARGE SCALE GENOMIC DNA]</scope>
    <source>
        <strain evidence="8 9">ATCC 25309</strain>
    </source>
</reference>
<proteinExistence type="inferred from homology"/>
<evidence type="ECO:0000256" key="3">
    <source>
        <dbReference type="ARBA" id="ARBA00022801"/>
    </source>
</evidence>
<evidence type="ECO:0000256" key="1">
    <source>
        <dbReference type="ARBA" id="ARBA00008779"/>
    </source>
</evidence>
<feature type="compositionally biased region" description="Basic residues" evidence="5">
    <location>
        <begin position="516"/>
        <end position="530"/>
    </location>
</feature>
<dbReference type="Proteomes" id="UP000295662">
    <property type="component" value="Unassembled WGS sequence"/>
</dbReference>
<dbReference type="CDD" id="cd16025">
    <property type="entry name" value="PAS_like"/>
    <property type="match status" value="1"/>
</dbReference>
<dbReference type="AlphaFoldDB" id="A0A4R7SPU1"/>
<keyword evidence="3" id="KW-0378">Hydrolase</keyword>
<keyword evidence="6" id="KW-0732">Signal</keyword>
<evidence type="ECO:0000313" key="9">
    <source>
        <dbReference type="Proteomes" id="UP000295662"/>
    </source>
</evidence>
<comment type="similarity">
    <text evidence="1">Belongs to the sulfatase family.</text>
</comment>
<evidence type="ECO:0000313" key="8">
    <source>
        <dbReference type="EMBL" id="TDU80934.1"/>
    </source>
</evidence>
<dbReference type="GO" id="GO:0004065">
    <property type="term" value="F:arylsulfatase activity"/>
    <property type="evidence" value="ECO:0007669"/>
    <property type="project" value="TreeGrafter"/>
</dbReference>
<dbReference type="OrthoDB" id="9762324at2"/>
<dbReference type="GO" id="GO:0046872">
    <property type="term" value="F:metal ion binding"/>
    <property type="evidence" value="ECO:0007669"/>
    <property type="project" value="UniProtKB-KW"/>
</dbReference>
<dbReference type="PANTHER" id="PTHR42693">
    <property type="entry name" value="ARYLSULFATASE FAMILY MEMBER"/>
    <property type="match status" value="1"/>
</dbReference>
<comment type="caution">
    <text evidence="8">The sequence shown here is derived from an EMBL/GenBank/DDBJ whole genome shotgun (WGS) entry which is preliminary data.</text>
</comment>